<comment type="caution">
    <text evidence="5">The sequence shown here is derived from an EMBL/GenBank/DDBJ whole genome shotgun (WGS) entry which is preliminary data.</text>
</comment>
<dbReference type="InterPro" id="IPR036390">
    <property type="entry name" value="WH_DNA-bd_sf"/>
</dbReference>
<dbReference type="GO" id="GO:0045892">
    <property type="term" value="P:negative regulation of DNA-templated transcription"/>
    <property type="evidence" value="ECO:0007669"/>
    <property type="project" value="TreeGrafter"/>
</dbReference>
<dbReference type="PROSITE" id="PS50949">
    <property type="entry name" value="HTH_GNTR"/>
    <property type="match status" value="1"/>
</dbReference>
<keyword evidence="3" id="KW-0804">Transcription</keyword>
<evidence type="ECO:0000256" key="3">
    <source>
        <dbReference type="ARBA" id="ARBA00023163"/>
    </source>
</evidence>
<evidence type="ECO:0000313" key="5">
    <source>
        <dbReference type="EMBL" id="MST96112.1"/>
    </source>
</evidence>
<dbReference type="Proteomes" id="UP000435649">
    <property type="component" value="Unassembled WGS sequence"/>
</dbReference>
<dbReference type="SUPFAM" id="SSF53850">
    <property type="entry name" value="Periplasmic binding protein-like II"/>
    <property type="match status" value="1"/>
</dbReference>
<dbReference type="PANTHER" id="PTHR44846:SF1">
    <property type="entry name" value="MANNOSYL-D-GLYCERATE TRANSPORT_METABOLISM SYSTEM REPRESSOR MNGR-RELATED"/>
    <property type="match status" value="1"/>
</dbReference>
<dbReference type="PANTHER" id="PTHR44846">
    <property type="entry name" value="MANNOSYL-D-GLYCERATE TRANSPORT/METABOLISM SYSTEM REPRESSOR MNGR-RELATED"/>
    <property type="match status" value="1"/>
</dbReference>
<evidence type="ECO:0000313" key="6">
    <source>
        <dbReference type="Proteomes" id="UP000435649"/>
    </source>
</evidence>
<evidence type="ECO:0000259" key="4">
    <source>
        <dbReference type="PROSITE" id="PS50949"/>
    </source>
</evidence>
<proteinExistence type="predicted"/>
<keyword evidence="6" id="KW-1185">Reference proteome</keyword>
<organism evidence="5 6">
    <name type="scientific">Victivallis lenta</name>
    <dbReference type="NCBI Taxonomy" id="2606640"/>
    <lineage>
        <taxon>Bacteria</taxon>
        <taxon>Pseudomonadati</taxon>
        <taxon>Lentisphaerota</taxon>
        <taxon>Lentisphaeria</taxon>
        <taxon>Victivallales</taxon>
        <taxon>Victivallaceae</taxon>
        <taxon>Victivallis</taxon>
    </lineage>
</organism>
<dbReference type="Gene3D" id="3.40.190.10">
    <property type="entry name" value="Periplasmic binding protein-like II"/>
    <property type="match status" value="1"/>
</dbReference>
<dbReference type="Gene3D" id="1.10.10.10">
    <property type="entry name" value="Winged helix-like DNA-binding domain superfamily/Winged helix DNA-binding domain"/>
    <property type="match status" value="1"/>
</dbReference>
<accession>A0A844FZG8</accession>
<dbReference type="InterPro" id="IPR050679">
    <property type="entry name" value="Bact_HTH_transcr_reg"/>
</dbReference>
<dbReference type="CDD" id="cd07377">
    <property type="entry name" value="WHTH_GntR"/>
    <property type="match status" value="1"/>
</dbReference>
<dbReference type="AlphaFoldDB" id="A0A844FZG8"/>
<protein>
    <submittedName>
        <fullName evidence="5">GntR family transcriptional regulator</fullName>
    </submittedName>
</protein>
<dbReference type="GO" id="GO:0003677">
    <property type="term" value="F:DNA binding"/>
    <property type="evidence" value="ECO:0007669"/>
    <property type="project" value="UniProtKB-KW"/>
</dbReference>
<sequence length="460" mass="51403">MRNTTKIQEFIETLSALIQAGAPGFLDRLPSRRELAAQYGISPASVQIALQELEKRGLVTNYPQKGSRVNPRPGCAVAAATAREEVIEVTVFENLPHQTGFWLERFRSFEQKNPSCRIRARFCDSGSSAIPAGTRAALRLPRLAKRPPAVPLNEIFGNDRLDAVRREALEQFADWDWSLCLPYQVQMHAFVYRGSDRNPLVPAEGETVAAWLERVRAALGRRSLLPPRNDWLAAACGVVDAVGRTPAGIETSEELYNYFNALAFYARQDLINHEISPEEPHAPLLQSGRLSGLIDFTHHWNSFRLLEPGNGFQIAPLPYAAGATNGVFIARAALFGTATVSAAERRFFEYLVSAEFQLAQMDALMGLSPFAGQLETELLRAPKLAALIRQYRRQPFRRCTEAAWTELGDLLIDPVLLPLIAGEISTEEGIRTAAPIIERFHRARNMARKHHLRDFLREVV</sequence>
<dbReference type="InterPro" id="IPR000524">
    <property type="entry name" value="Tscrpt_reg_HTH_GntR"/>
</dbReference>
<dbReference type="PRINTS" id="PR00035">
    <property type="entry name" value="HTHGNTR"/>
</dbReference>
<gene>
    <name evidence="5" type="ORF">FYJ85_03515</name>
</gene>
<dbReference type="InterPro" id="IPR036388">
    <property type="entry name" value="WH-like_DNA-bd_sf"/>
</dbReference>
<dbReference type="SUPFAM" id="SSF46785">
    <property type="entry name" value="Winged helix' DNA-binding domain"/>
    <property type="match status" value="1"/>
</dbReference>
<evidence type="ECO:0000256" key="1">
    <source>
        <dbReference type="ARBA" id="ARBA00023015"/>
    </source>
</evidence>
<dbReference type="GO" id="GO:0003700">
    <property type="term" value="F:DNA-binding transcription factor activity"/>
    <property type="evidence" value="ECO:0007669"/>
    <property type="project" value="InterPro"/>
</dbReference>
<dbReference type="RefSeq" id="WP_154417004.1">
    <property type="nucleotide sequence ID" value="NZ_VUNS01000002.1"/>
</dbReference>
<dbReference type="SMART" id="SM00345">
    <property type="entry name" value="HTH_GNTR"/>
    <property type="match status" value="1"/>
</dbReference>
<keyword evidence="1" id="KW-0805">Transcription regulation</keyword>
<dbReference type="EMBL" id="VUNS01000002">
    <property type="protein sequence ID" value="MST96112.1"/>
    <property type="molecule type" value="Genomic_DNA"/>
</dbReference>
<evidence type="ECO:0000256" key="2">
    <source>
        <dbReference type="ARBA" id="ARBA00023125"/>
    </source>
</evidence>
<keyword evidence="2" id="KW-0238">DNA-binding</keyword>
<dbReference type="Pfam" id="PF00392">
    <property type="entry name" value="GntR"/>
    <property type="match status" value="1"/>
</dbReference>
<name>A0A844FZG8_9BACT</name>
<feature type="domain" description="HTH gntR-type" evidence="4">
    <location>
        <begin position="4"/>
        <end position="72"/>
    </location>
</feature>
<reference evidence="5 6" key="1">
    <citation type="submission" date="2019-08" db="EMBL/GenBank/DDBJ databases">
        <title>In-depth cultivation of the pig gut microbiome towards novel bacterial diversity and tailored functional studies.</title>
        <authorList>
            <person name="Wylensek D."/>
            <person name="Hitch T.C.A."/>
            <person name="Clavel T."/>
        </authorList>
    </citation>
    <scope>NUCLEOTIDE SEQUENCE [LARGE SCALE GENOMIC DNA]</scope>
    <source>
        <strain evidence="5 6">BBE-744-WT-12</strain>
    </source>
</reference>